<feature type="transmembrane region" description="Helical" evidence="1">
    <location>
        <begin position="66"/>
        <end position="86"/>
    </location>
</feature>
<keyword evidence="1" id="KW-0472">Membrane</keyword>
<sequence>MLSTKTQHHRQTAKKPRFIIGVIIGIFLSVTPLIFYAYRLIPETTESISFLGVTIKAGAYGNINYYAYYFLTKMVFFSSFAIWFVTCRHWWRFALLVPLAMLVFQIVGIVNTSIDYIDEFDFWYSLPIVIPVLVLLIFISKKMNFYVQSLDLLDEINQEIKKES</sequence>
<proteinExistence type="predicted"/>
<evidence type="ECO:0000256" key="1">
    <source>
        <dbReference type="SAM" id="Phobius"/>
    </source>
</evidence>
<evidence type="ECO:0000313" key="3">
    <source>
        <dbReference type="Proteomes" id="UP000199574"/>
    </source>
</evidence>
<organism evidence="2 3">
    <name type="scientific">Maribacter dokdonensis</name>
    <dbReference type="NCBI Taxonomy" id="320912"/>
    <lineage>
        <taxon>Bacteria</taxon>
        <taxon>Pseudomonadati</taxon>
        <taxon>Bacteroidota</taxon>
        <taxon>Flavobacteriia</taxon>
        <taxon>Flavobacteriales</taxon>
        <taxon>Flavobacteriaceae</taxon>
        <taxon>Maribacter</taxon>
    </lineage>
</organism>
<feature type="transmembrane region" description="Helical" evidence="1">
    <location>
        <begin position="122"/>
        <end position="139"/>
    </location>
</feature>
<name>A0ABY0UT55_9FLAO</name>
<reference evidence="2 3" key="1">
    <citation type="submission" date="2016-10" db="EMBL/GenBank/DDBJ databases">
        <authorList>
            <person name="Varghese N."/>
            <person name="Submissions S."/>
        </authorList>
    </citation>
    <scope>NUCLEOTIDE SEQUENCE [LARGE SCALE GENOMIC DNA]</scope>
    <source>
        <strain evidence="2 3">MAR_2009_60</strain>
    </source>
</reference>
<feature type="transmembrane region" description="Helical" evidence="1">
    <location>
        <begin position="93"/>
        <end position="110"/>
    </location>
</feature>
<keyword evidence="3" id="KW-1185">Reference proteome</keyword>
<protein>
    <submittedName>
        <fullName evidence="2">Uncharacterized protein</fullName>
    </submittedName>
</protein>
<evidence type="ECO:0000313" key="2">
    <source>
        <dbReference type="EMBL" id="SDT14399.1"/>
    </source>
</evidence>
<feature type="transmembrane region" description="Helical" evidence="1">
    <location>
        <begin position="18"/>
        <end position="38"/>
    </location>
</feature>
<keyword evidence="1" id="KW-0812">Transmembrane</keyword>
<gene>
    <name evidence="2" type="ORF">SAMN05192545_2865</name>
</gene>
<accession>A0ABY0UT55</accession>
<dbReference type="Proteomes" id="UP000199574">
    <property type="component" value="Chromosome I"/>
</dbReference>
<keyword evidence="1" id="KW-1133">Transmembrane helix</keyword>
<dbReference type="EMBL" id="LT629754">
    <property type="protein sequence ID" value="SDT14399.1"/>
    <property type="molecule type" value="Genomic_DNA"/>
</dbReference>